<evidence type="ECO:0000313" key="2">
    <source>
        <dbReference type="EMBL" id="TWO73002.1"/>
    </source>
</evidence>
<dbReference type="RefSeq" id="WP_145890386.1">
    <property type="nucleotide sequence ID" value="NZ_VOBQ01000002.1"/>
</dbReference>
<dbReference type="AlphaFoldDB" id="A0A562ZWK7"/>
<comment type="caution">
    <text evidence="2">The sequence shown here is derived from an EMBL/GenBank/DDBJ whole genome shotgun (WGS) entry which is preliminary data.</text>
</comment>
<sequence length="111" mass="11701">MKHVKQLLLAAALSAGLSATAFAQQAAPAHASAPAAAELTEGEIRKIDKSVGKITVKHGEIKNLDMPPMTMVFGVKDAAMLDKVKQGDKVRFRAASEDGKFTITEIQAAAQ</sequence>
<dbReference type="InterPro" id="IPR021647">
    <property type="entry name" value="CusF_Ec"/>
</dbReference>
<reference evidence="2 3" key="1">
    <citation type="submission" date="2019-07" db="EMBL/GenBank/DDBJ databases">
        <title>Caenimonas sedimenti sp. nov., isolated from activated sludge.</title>
        <authorList>
            <person name="Xu J."/>
        </authorList>
    </citation>
    <scope>NUCLEOTIDE SEQUENCE [LARGE SCALE GENOMIC DNA]</scope>
    <source>
        <strain evidence="2 3">HX-9-20</strain>
    </source>
</reference>
<dbReference type="Proteomes" id="UP000318199">
    <property type="component" value="Unassembled WGS sequence"/>
</dbReference>
<accession>A0A562ZWK7</accession>
<evidence type="ECO:0000256" key="1">
    <source>
        <dbReference type="SAM" id="SignalP"/>
    </source>
</evidence>
<feature type="signal peptide" evidence="1">
    <location>
        <begin position="1"/>
        <end position="23"/>
    </location>
</feature>
<organism evidence="2 3">
    <name type="scientific">Caenimonas sedimenti</name>
    <dbReference type="NCBI Taxonomy" id="2596921"/>
    <lineage>
        <taxon>Bacteria</taxon>
        <taxon>Pseudomonadati</taxon>
        <taxon>Pseudomonadota</taxon>
        <taxon>Betaproteobacteria</taxon>
        <taxon>Burkholderiales</taxon>
        <taxon>Comamonadaceae</taxon>
        <taxon>Caenimonas</taxon>
    </lineage>
</organism>
<protein>
    <submittedName>
        <fullName evidence="2">Copper-binding protein</fullName>
    </submittedName>
</protein>
<dbReference type="InterPro" id="IPR042230">
    <property type="entry name" value="CusF_sf"/>
</dbReference>
<dbReference type="OrthoDB" id="9180744at2"/>
<dbReference type="Pfam" id="PF11604">
    <property type="entry name" value="CusF_Ec"/>
    <property type="match status" value="1"/>
</dbReference>
<evidence type="ECO:0000313" key="3">
    <source>
        <dbReference type="Proteomes" id="UP000318199"/>
    </source>
</evidence>
<gene>
    <name evidence="2" type="ORF">FN976_01835</name>
</gene>
<feature type="chain" id="PRO_5022107195" evidence="1">
    <location>
        <begin position="24"/>
        <end position="111"/>
    </location>
</feature>
<proteinExistence type="predicted"/>
<keyword evidence="1" id="KW-0732">Signal</keyword>
<dbReference type="Gene3D" id="2.40.50.320">
    <property type="entry name" value="Copper binding periplasmic protein CusF"/>
    <property type="match status" value="1"/>
</dbReference>
<keyword evidence="3" id="KW-1185">Reference proteome</keyword>
<dbReference type="EMBL" id="VOBQ01000002">
    <property type="protein sequence ID" value="TWO73002.1"/>
    <property type="molecule type" value="Genomic_DNA"/>
</dbReference>
<name>A0A562ZWK7_9BURK</name>